<name>A0A8H5F681_9AGAR</name>
<protein>
    <submittedName>
        <fullName evidence="1">Uncharacterized protein</fullName>
    </submittedName>
</protein>
<sequence>MPVGEYSLRLQNGITGGFAPPTPNAIFTITQPLNVDTLTVTSAIRPHGTPSLQDAAPKFISSTDDQTKELVDELYGILKTLPVESPTGSEDIYGLDTSIFWGSDDLVWINGGPQGCGGGLSDTQATDEEKAKFKRAVDIVHELVAKGEAQEY</sequence>
<dbReference type="Proteomes" id="UP000567179">
    <property type="component" value="Unassembled WGS sequence"/>
</dbReference>
<dbReference type="AlphaFoldDB" id="A0A8H5F681"/>
<dbReference type="OrthoDB" id="5366606at2759"/>
<accession>A0A8H5F681</accession>
<gene>
    <name evidence="1" type="ORF">D9619_009693</name>
</gene>
<evidence type="ECO:0000313" key="2">
    <source>
        <dbReference type="Proteomes" id="UP000567179"/>
    </source>
</evidence>
<evidence type="ECO:0000313" key="1">
    <source>
        <dbReference type="EMBL" id="KAF5325259.1"/>
    </source>
</evidence>
<reference evidence="1 2" key="1">
    <citation type="journal article" date="2020" name="ISME J.">
        <title>Uncovering the hidden diversity of litter-decomposition mechanisms in mushroom-forming fungi.</title>
        <authorList>
            <person name="Floudas D."/>
            <person name="Bentzer J."/>
            <person name="Ahren D."/>
            <person name="Johansson T."/>
            <person name="Persson P."/>
            <person name="Tunlid A."/>
        </authorList>
    </citation>
    <scope>NUCLEOTIDE SEQUENCE [LARGE SCALE GENOMIC DNA]</scope>
    <source>
        <strain evidence="1 2">CBS 101986</strain>
    </source>
</reference>
<organism evidence="1 2">
    <name type="scientific">Psilocybe cf. subviscida</name>
    <dbReference type="NCBI Taxonomy" id="2480587"/>
    <lineage>
        <taxon>Eukaryota</taxon>
        <taxon>Fungi</taxon>
        <taxon>Dikarya</taxon>
        <taxon>Basidiomycota</taxon>
        <taxon>Agaricomycotina</taxon>
        <taxon>Agaricomycetes</taxon>
        <taxon>Agaricomycetidae</taxon>
        <taxon>Agaricales</taxon>
        <taxon>Agaricineae</taxon>
        <taxon>Strophariaceae</taxon>
        <taxon>Psilocybe</taxon>
    </lineage>
</organism>
<dbReference type="EMBL" id="JAACJJ010000015">
    <property type="protein sequence ID" value="KAF5325259.1"/>
    <property type="molecule type" value="Genomic_DNA"/>
</dbReference>
<proteinExistence type="predicted"/>
<comment type="caution">
    <text evidence="1">The sequence shown here is derived from an EMBL/GenBank/DDBJ whole genome shotgun (WGS) entry which is preliminary data.</text>
</comment>
<keyword evidence="2" id="KW-1185">Reference proteome</keyword>